<dbReference type="InterPro" id="IPR045865">
    <property type="entry name" value="ACT-like_dom_sf"/>
</dbReference>
<dbReference type="AlphaFoldDB" id="A0A8J3HYJ5"/>
<dbReference type="NCBIfam" id="TIGR00657">
    <property type="entry name" value="asp_kinases"/>
    <property type="match status" value="1"/>
</dbReference>
<gene>
    <name evidence="14" type="ORF">KSX_16480</name>
</gene>
<dbReference type="InterPro" id="IPR005260">
    <property type="entry name" value="Asp_kin_monofn"/>
</dbReference>
<dbReference type="Gene3D" id="1.20.120.1320">
    <property type="entry name" value="Aspartokinase, catalytic domain"/>
    <property type="match status" value="1"/>
</dbReference>
<protein>
    <recommendedName>
        <fullName evidence="10">Aspartokinase</fullName>
        <ecNumber evidence="10">2.7.2.4</ecNumber>
    </recommendedName>
</protein>
<dbReference type="Pfam" id="PF00696">
    <property type="entry name" value="AA_kinase"/>
    <property type="match status" value="1"/>
</dbReference>
<dbReference type="InterPro" id="IPR001341">
    <property type="entry name" value="Asp_kinase"/>
</dbReference>
<evidence type="ECO:0000256" key="11">
    <source>
        <dbReference type="RuleBase" id="RU004249"/>
    </source>
</evidence>
<evidence type="ECO:0000256" key="10">
    <source>
        <dbReference type="RuleBase" id="RU003448"/>
    </source>
</evidence>
<evidence type="ECO:0000256" key="6">
    <source>
        <dbReference type="ARBA" id="ARBA00022840"/>
    </source>
</evidence>
<dbReference type="UniPathway" id="UPA00034">
    <property type="reaction ID" value="UER00015"/>
</dbReference>
<dbReference type="GO" id="GO:0005829">
    <property type="term" value="C:cytosol"/>
    <property type="evidence" value="ECO:0007669"/>
    <property type="project" value="TreeGrafter"/>
</dbReference>
<comment type="catalytic activity">
    <reaction evidence="8 10">
        <text>L-aspartate + ATP = 4-phospho-L-aspartate + ADP</text>
        <dbReference type="Rhea" id="RHEA:23776"/>
        <dbReference type="ChEBI" id="CHEBI:29991"/>
        <dbReference type="ChEBI" id="CHEBI:30616"/>
        <dbReference type="ChEBI" id="CHEBI:57535"/>
        <dbReference type="ChEBI" id="CHEBI:456216"/>
        <dbReference type="EC" id="2.7.2.4"/>
    </reaction>
</comment>
<evidence type="ECO:0000256" key="5">
    <source>
        <dbReference type="ARBA" id="ARBA00022777"/>
    </source>
</evidence>
<comment type="pathway">
    <text evidence="11">Amino-acid biosynthesis; L-methionine biosynthesis via de novo pathway; L-homoserine from L-aspartate: step 1/3.</text>
</comment>
<proteinExistence type="inferred from homology"/>
<keyword evidence="15" id="KW-1185">Reference proteome</keyword>
<keyword evidence="6 9" id="KW-0067">ATP-binding</keyword>
<dbReference type="InterPro" id="IPR001048">
    <property type="entry name" value="Asp/Glu/Uridylate_kinase"/>
</dbReference>
<comment type="pathway">
    <text evidence="1 11">Amino-acid biosynthesis; L-lysine biosynthesis via DAP pathway; (S)-tetrahydrodipicolinate from L-aspartate: step 1/4.</text>
</comment>
<dbReference type="InterPro" id="IPR042199">
    <property type="entry name" value="AsparK_Bifunc_asparK/hSer_DH"/>
</dbReference>
<dbReference type="UniPathway" id="UPA00051">
    <property type="reaction ID" value="UER00462"/>
</dbReference>
<sequence>MRHAVGVLKFGGTSVGSGERIRQVAQIVAQHARDARAGQETPWPVVVVSAMSGITDQLLRIARQACIGAYDDCTLELKQLRQKHFDAAAEVAADRERQAQLLGDLLQVLDDLEHDVKALMSVAQQGLDTTLRTAAVASYGERLSVLLVSAAINELGEHAEAVRKEIILTTHPQTSDGSLPFGVVEGAEPLPKETAENAHALIDPLLEREIIPIAAGFMGRTVTGYVTTLGRNGSDYSATVIGAALDCQEVSIYTDVDGVLTADPRLIANTRLLTHLSYAEAARLSWFGAKVLHPRTLIPIAHRNIPVRVRNTFRPHLRGTVVGPVKSGVSGLSGARAITVRRRLALITMESTNLFGASENAGHVFELAARVGAAPIAICSSSGHHLSFAVEEERVESILKALQEDRGDWTVRCRLGLAACACIGSGFVSDPMSPAHAVAALAHERISLIAQGSSELGITLIVEDSASERALRSLHRELIAPVIPLVRSAHPEKQAPRQPTTSRA</sequence>
<keyword evidence="4 9" id="KW-0547">Nucleotide-binding</keyword>
<dbReference type="GO" id="GO:0009089">
    <property type="term" value="P:lysine biosynthetic process via diaminopimelate"/>
    <property type="evidence" value="ECO:0007669"/>
    <property type="project" value="UniProtKB-UniPathway"/>
</dbReference>
<name>A0A8J3HYJ5_9CHLR</name>
<keyword evidence="7" id="KW-0220">Diaminopimelate biosynthesis</keyword>
<dbReference type="SUPFAM" id="SSF53633">
    <property type="entry name" value="Carbamate kinase-like"/>
    <property type="match status" value="1"/>
</dbReference>
<feature type="binding site" evidence="9">
    <location>
        <begin position="290"/>
        <end position="291"/>
    </location>
    <ligand>
        <name>ATP</name>
        <dbReference type="ChEBI" id="CHEBI:30616"/>
    </ligand>
</feature>
<accession>A0A8J3HYJ5</accession>
<feature type="domain" description="Aspartate/glutamate/uridylate kinase" evidence="12">
    <location>
        <begin position="7"/>
        <end position="311"/>
    </location>
</feature>
<dbReference type="InterPro" id="IPR036393">
    <property type="entry name" value="AceGlu_kinase-like_sf"/>
</dbReference>
<dbReference type="RefSeq" id="WP_220192956.1">
    <property type="nucleotide sequence ID" value="NZ_BNJF01000001.1"/>
</dbReference>
<evidence type="ECO:0000259" key="13">
    <source>
        <dbReference type="Pfam" id="PF22468"/>
    </source>
</evidence>
<dbReference type="SUPFAM" id="SSF55021">
    <property type="entry name" value="ACT-like"/>
    <property type="match status" value="2"/>
</dbReference>
<dbReference type="PIRSF" id="PIRSF000726">
    <property type="entry name" value="Asp_kin"/>
    <property type="match status" value="1"/>
</dbReference>
<dbReference type="PANTHER" id="PTHR21499">
    <property type="entry name" value="ASPARTATE KINASE"/>
    <property type="match status" value="1"/>
</dbReference>
<dbReference type="GO" id="GO:0005524">
    <property type="term" value="F:ATP binding"/>
    <property type="evidence" value="ECO:0007669"/>
    <property type="project" value="UniProtKB-KW"/>
</dbReference>
<evidence type="ECO:0000256" key="9">
    <source>
        <dbReference type="PIRSR" id="PIRSR000726-1"/>
    </source>
</evidence>
<dbReference type="PANTHER" id="PTHR21499:SF59">
    <property type="entry name" value="ASPARTOKINASE"/>
    <property type="match status" value="1"/>
</dbReference>
<organism evidence="14 15">
    <name type="scientific">Ktedonospora formicarum</name>
    <dbReference type="NCBI Taxonomy" id="2778364"/>
    <lineage>
        <taxon>Bacteria</taxon>
        <taxon>Bacillati</taxon>
        <taxon>Chloroflexota</taxon>
        <taxon>Ktedonobacteria</taxon>
        <taxon>Ktedonobacterales</taxon>
        <taxon>Ktedonobacteraceae</taxon>
        <taxon>Ktedonospora</taxon>
    </lineage>
</organism>
<keyword evidence="3 10" id="KW-0808">Transferase</keyword>
<dbReference type="EMBL" id="BNJF01000001">
    <property type="protein sequence ID" value="GHO43485.1"/>
    <property type="molecule type" value="Genomic_DNA"/>
</dbReference>
<dbReference type="Proteomes" id="UP000612362">
    <property type="component" value="Unassembled WGS sequence"/>
</dbReference>
<comment type="pathway">
    <text evidence="11">Amino-acid biosynthesis; L-threonine biosynthesis; L-threonine from L-aspartate: step 1/5.</text>
</comment>
<dbReference type="EC" id="2.7.2.4" evidence="10"/>
<comment type="caution">
    <text evidence="14">The sequence shown here is derived from an EMBL/GenBank/DDBJ whole genome shotgun (WGS) entry which is preliminary data.</text>
</comment>
<dbReference type="InterPro" id="IPR054352">
    <property type="entry name" value="ACT_Aspartokinase"/>
</dbReference>
<feature type="binding site" evidence="9">
    <location>
        <position position="265"/>
    </location>
    <ligand>
        <name>ATP</name>
        <dbReference type="ChEBI" id="CHEBI:30616"/>
    </ligand>
</feature>
<dbReference type="Gene3D" id="3.40.1160.10">
    <property type="entry name" value="Acetylglutamate kinase-like"/>
    <property type="match status" value="1"/>
</dbReference>
<evidence type="ECO:0000313" key="15">
    <source>
        <dbReference type="Proteomes" id="UP000612362"/>
    </source>
</evidence>
<evidence type="ECO:0000256" key="4">
    <source>
        <dbReference type="ARBA" id="ARBA00022741"/>
    </source>
</evidence>
<evidence type="ECO:0000256" key="1">
    <source>
        <dbReference type="ARBA" id="ARBA00004766"/>
    </source>
</evidence>
<reference evidence="14" key="1">
    <citation type="submission" date="2020-10" db="EMBL/GenBank/DDBJ databases">
        <title>Taxonomic study of unclassified bacteria belonging to the class Ktedonobacteria.</title>
        <authorList>
            <person name="Yabe S."/>
            <person name="Wang C.M."/>
            <person name="Zheng Y."/>
            <person name="Sakai Y."/>
            <person name="Cavaletti L."/>
            <person name="Monciardini P."/>
            <person name="Donadio S."/>
        </authorList>
    </citation>
    <scope>NUCLEOTIDE SEQUENCE</scope>
    <source>
        <strain evidence="14">SOSP1-1</strain>
    </source>
</reference>
<dbReference type="CDD" id="cd04892">
    <property type="entry name" value="ACT_AK-like_2"/>
    <property type="match status" value="1"/>
</dbReference>
<feature type="domain" description="Aspartokinase ACT" evidence="13">
    <location>
        <begin position="422"/>
        <end position="478"/>
    </location>
</feature>
<dbReference type="GO" id="GO:0004072">
    <property type="term" value="F:aspartate kinase activity"/>
    <property type="evidence" value="ECO:0007669"/>
    <property type="project" value="UniProtKB-EC"/>
</dbReference>
<evidence type="ECO:0000256" key="3">
    <source>
        <dbReference type="ARBA" id="ARBA00022679"/>
    </source>
</evidence>
<dbReference type="GO" id="GO:0019877">
    <property type="term" value="P:diaminopimelate biosynthetic process"/>
    <property type="evidence" value="ECO:0007669"/>
    <property type="project" value="UniProtKB-KW"/>
</dbReference>
<dbReference type="Gene3D" id="3.30.2130.10">
    <property type="entry name" value="VC0802-like"/>
    <property type="match status" value="1"/>
</dbReference>
<evidence type="ECO:0000259" key="12">
    <source>
        <dbReference type="Pfam" id="PF00696"/>
    </source>
</evidence>
<evidence type="ECO:0000313" key="14">
    <source>
        <dbReference type="EMBL" id="GHO43485.1"/>
    </source>
</evidence>
<evidence type="ECO:0000256" key="8">
    <source>
        <dbReference type="ARBA" id="ARBA00047872"/>
    </source>
</evidence>
<dbReference type="Pfam" id="PF22468">
    <property type="entry name" value="ACT_9"/>
    <property type="match status" value="1"/>
</dbReference>
<feature type="binding site" evidence="9">
    <location>
        <begin position="254"/>
        <end position="255"/>
    </location>
    <ligand>
        <name>ATP</name>
        <dbReference type="ChEBI" id="CHEBI:30616"/>
    </ligand>
</feature>
<keyword evidence="5 10" id="KW-0418">Kinase</keyword>
<dbReference type="UniPathway" id="UPA00050">
    <property type="reaction ID" value="UER00461"/>
</dbReference>
<comment type="similarity">
    <text evidence="2 10">Belongs to the aspartokinase family.</text>
</comment>
<dbReference type="GO" id="GO:0009088">
    <property type="term" value="P:threonine biosynthetic process"/>
    <property type="evidence" value="ECO:0007669"/>
    <property type="project" value="UniProtKB-UniPathway"/>
</dbReference>
<dbReference type="GO" id="GO:0009090">
    <property type="term" value="P:homoserine biosynthetic process"/>
    <property type="evidence" value="ECO:0007669"/>
    <property type="project" value="TreeGrafter"/>
</dbReference>
<dbReference type="InterPro" id="IPR018042">
    <property type="entry name" value="Aspartate_kinase_CS"/>
</dbReference>
<evidence type="ECO:0000256" key="7">
    <source>
        <dbReference type="ARBA" id="ARBA00022915"/>
    </source>
</evidence>
<evidence type="ECO:0000256" key="2">
    <source>
        <dbReference type="ARBA" id="ARBA00010122"/>
    </source>
</evidence>
<dbReference type="PROSITE" id="PS00324">
    <property type="entry name" value="ASPARTOKINASE"/>
    <property type="match status" value="1"/>
</dbReference>
<keyword evidence="11" id="KW-0028">Amino-acid biosynthesis</keyword>